<accession>A0A3B6TC79</accession>
<dbReference type="Gramene" id="TraesROB_scaffold_034080_01G000200.1">
    <property type="protein sequence ID" value="TraesROB_scaffold_034080_01G000200.1"/>
    <property type="gene ID" value="TraesROB_scaffold_034080_01G000200"/>
</dbReference>
<reference evidence="3" key="1">
    <citation type="submission" date="2018-08" db="EMBL/GenBank/DDBJ databases">
        <authorList>
            <person name="Rossello M."/>
        </authorList>
    </citation>
    <scope>NUCLEOTIDE SEQUENCE [LARGE SCALE GENOMIC DNA]</scope>
    <source>
        <strain evidence="3">cv. Chinese Spring</strain>
    </source>
</reference>
<dbReference type="Gramene" id="TraesCS7D02G049600.1">
    <property type="protein sequence ID" value="TraesCS7D02G049600.1"/>
    <property type="gene ID" value="TraesCS7D02G049600"/>
</dbReference>
<dbReference type="Gramene" id="TraesRN7D0100111900.1">
    <property type="protein sequence ID" value="TraesRN7D0100111900.1"/>
    <property type="gene ID" value="TraesRN7D0100111900"/>
</dbReference>
<dbReference type="AlphaFoldDB" id="A0A3B6TC79"/>
<dbReference type="Proteomes" id="UP000019116">
    <property type="component" value="Chromosome 7D"/>
</dbReference>
<keyword evidence="2" id="KW-0732">Signal</keyword>
<evidence type="ECO:0000256" key="2">
    <source>
        <dbReference type="SAM" id="SignalP"/>
    </source>
</evidence>
<dbReference type="Gramene" id="TraesCS7D03G0110400.1">
    <property type="protein sequence ID" value="TraesCS7D03G0110400.1.CDS"/>
    <property type="gene ID" value="TraesCS7D03G0110400"/>
</dbReference>
<feature type="chain" id="PRO_5043180919" evidence="2">
    <location>
        <begin position="30"/>
        <end position="181"/>
    </location>
</feature>
<dbReference type="Gramene" id="TraesCLE_scaffold_021519_01G000700.1">
    <property type="protein sequence ID" value="TraesCLE_scaffold_021519_01G000700.1"/>
    <property type="gene ID" value="TraesCLE_scaffold_021519_01G000700"/>
</dbReference>
<proteinExistence type="predicted"/>
<evidence type="ECO:0000313" key="4">
    <source>
        <dbReference type="Proteomes" id="UP000019116"/>
    </source>
</evidence>
<protein>
    <submittedName>
        <fullName evidence="3">Uncharacterized protein</fullName>
    </submittedName>
</protein>
<dbReference type="OMA" id="AIRCCEF"/>
<reference evidence="3" key="2">
    <citation type="submission" date="2018-10" db="UniProtKB">
        <authorList>
            <consortium name="EnsemblPlants"/>
        </authorList>
    </citation>
    <scope>IDENTIFICATION</scope>
</reference>
<evidence type="ECO:0000256" key="1">
    <source>
        <dbReference type="SAM" id="MobiDB-lite"/>
    </source>
</evidence>
<feature type="signal peptide" evidence="2">
    <location>
        <begin position="1"/>
        <end position="29"/>
    </location>
</feature>
<feature type="region of interest" description="Disordered" evidence="1">
    <location>
        <begin position="36"/>
        <end position="75"/>
    </location>
</feature>
<dbReference type="Gramene" id="TraesCAD_scaffold_030750_01G000200.1">
    <property type="protein sequence ID" value="TraesCAD_scaffold_030750_01G000200.1"/>
    <property type="gene ID" value="TraesCAD_scaffold_030750_01G000200"/>
</dbReference>
<feature type="compositionally biased region" description="Pro residues" evidence="1">
    <location>
        <begin position="37"/>
        <end position="75"/>
    </location>
</feature>
<sequence length="181" mass="18233">MASAGSAGLALKVAAVVAVLAMLVLPSFGRCPSLKPAQPPLPPPAQAPRPPALTPPPPAPTPAPPPPEPITPAPAPAPAPRVSCGDCYSVGSQACYSLCIAPLSQTCGCLLVQGRCDKCKTAETDMCTANCTDGGCDCGAVADKACGDTCSYNDCSWCVRGHQQGCLTSCRSECMSKCNGP</sequence>
<dbReference type="EnsemblPlants" id="TraesCS7D02G049600.1">
    <property type="protein sequence ID" value="TraesCS7D02G049600.1"/>
    <property type="gene ID" value="TraesCS7D02G049600"/>
</dbReference>
<dbReference type="Gramene" id="TraesWEE_scaffold_027191_01G000700.1">
    <property type="protein sequence ID" value="TraesWEE_scaffold_027191_01G000700.1"/>
    <property type="gene ID" value="TraesWEE_scaffold_027191_01G000700"/>
</dbReference>
<organism evidence="3">
    <name type="scientific">Triticum aestivum</name>
    <name type="common">Wheat</name>
    <dbReference type="NCBI Taxonomy" id="4565"/>
    <lineage>
        <taxon>Eukaryota</taxon>
        <taxon>Viridiplantae</taxon>
        <taxon>Streptophyta</taxon>
        <taxon>Embryophyta</taxon>
        <taxon>Tracheophyta</taxon>
        <taxon>Spermatophyta</taxon>
        <taxon>Magnoliopsida</taxon>
        <taxon>Liliopsida</taxon>
        <taxon>Poales</taxon>
        <taxon>Poaceae</taxon>
        <taxon>BOP clade</taxon>
        <taxon>Pooideae</taxon>
        <taxon>Triticodae</taxon>
        <taxon>Triticeae</taxon>
        <taxon>Triticinae</taxon>
        <taxon>Triticum</taxon>
    </lineage>
</organism>
<keyword evidence="4" id="KW-1185">Reference proteome</keyword>
<name>A0A3B6TC79_WHEAT</name>
<evidence type="ECO:0000313" key="3">
    <source>
        <dbReference type="EnsemblPlants" id="TraesCS7D02G049600.1"/>
    </source>
</evidence>